<dbReference type="VEuPathDB" id="PlasmoDB:PVW1_050006700"/>
<accession>A0A565A5Y7</accession>
<proteinExistence type="predicted"/>
<dbReference type="VEuPathDB" id="PlasmoDB:PVPAM_000013800"/>
<sequence length="361" mass="41836">MDNILGDDRLRLLRTKYNYKNFDEESGTCEGVHFYTAAKEELRDFGGFPMISDKILKAVCYVYNESKTSNFDDDICKFLYFWLGNTLINSLKKTEFFSEVIIKLFKRLNENKDGKICKIPHISMKENDFQKIKLIFDYSQDYVNYSLDLAAYNRSCNEEYNEYLTRYVDNYKKIHKECKSEHPQHTYCEEFLKYYDDKKHENLLTWSCKLSKTLPKAVPLKGEPQDGEQKARLDENLGRGGVQQPLQQTNERVQAHEQIPGLLTPNPTMPETDIVSTTPDGTSPTIISKTVTGAVSVAGALVPSYLLYNYTPAGNLINKLLGRTTRMNHNRLTEEQLMNNFYQPEGFNSERRGYNISYRPV</sequence>
<evidence type="ECO:0000313" key="1">
    <source>
        <dbReference type="EMBL" id="VVA00254.1"/>
    </source>
</evidence>
<dbReference type="Proteomes" id="UP000220605">
    <property type="component" value="Unassembled WGS sequence"/>
</dbReference>
<dbReference type="OrthoDB" id="383226at2759"/>
<gene>
    <name evidence="1" type="ORF">PVP01_0009670</name>
</gene>
<organism evidence="1">
    <name type="scientific">Plasmodium vivax</name>
    <name type="common">malaria parasite P. vivax</name>
    <dbReference type="NCBI Taxonomy" id="5855"/>
    <lineage>
        <taxon>Eukaryota</taxon>
        <taxon>Sar</taxon>
        <taxon>Alveolata</taxon>
        <taxon>Apicomplexa</taxon>
        <taxon>Aconoidasida</taxon>
        <taxon>Haemosporida</taxon>
        <taxon>Plasmodiidae</taxon>
        <taxon>Plasmodium</taxon>
        <taxon>Plasmodium (Plasmodium)</taxon>
    </lineage>
</organism>
<dbReference type="VEuPathDB" id="PlasmoDB:PVP01_0009670"/>
<name>A0A565A5Y7_PLAVI</name>
<reference evidence="1" key="1">
    <citation type="submission" date="2016-07" db="EMBL/GenBank/DDBJ databases">
        <authorList>
            <consortium name="Pathogen Informatics"/>
        </authorList>
    </citation>
    <scope>NUCLEOTIDE SEQUENCE</scope>
</reference>
<dbReference type="Pfam" id="PF05795">
    <property type="entry name" value="Plasmodium_Vir"/>
    <property type="match status" value="1"/>
</dbReference>
<protein>
    <submittedName>
        <fullName evidence="1">VIR protein</fullName>
    </submittedName>
</protein>
<dbReference type="InterPro" id="IPR008780">
    <property type="entry name" value="Plasmodium_Vir"/>
</dbReference>
<dbReference type="AlphaFoldDB" id="A0A565A5Y7"/>
<dbReference type="EMBL" id="FLZR02000058">
    <property type="protein sequence ID" value="VVA00254.1"/>
    <property type="molecule type" value="Genomic_DNA"/>
</dbReference>